<dbReference type="GO" id="GO:0004222">
    <property type="term" value="F:metalloendopeptidase activity"/>
    <property type="evidence" value="ECO:0007669"/>
    <property type="project" value="InterPro"/>
</dbReference>
<dbReference type="PROSITE" id="PS50215">
    <property type="entry name" value="ADAM_MEPRO"/>
    <property type="match status" value="1"/>
</dbReference>
<feature type="signal peptide" evidence="1">
    <location>
        <begin position="1"/>
        <end position="24"/>
    </location>
</feature>
<dbReference type="Pfam" id="PF13688">
    <property type="entry name" value="Reprolysin_5"/>
    <property type="match status" value="1"/>
</dbReference>
<dbReference type="InterPro" id="IPR024079">
    <property type="entry name" value="MetalloPept_cat_dom_sf"/>
</dbReference>
<dbReference type="EMBL" id="CP157485">
    <property type="protein sequence ID" value="XBO46200.1"/>
    <property type="molecule type" value="Genomic_DNA"/>
</dbReference>
<dbReference type="Gene3D" id="3.40.390.10">
    <property type="entry name" value="Collagenase (Catalytic Domain)"/>
    <property type="match status" value="1"/>
</dbReference>
<dbReference type="NCBIfam" id="TIGR04183">
    <property type="entry name" value="Por_Secre_tail"/>
    <property type="match status" value="1"/>
</dbReference>
<dbReference type="InterPro" id="IPR001590">
    <property type="entry name" value="Peptidase_M12B"/>
</dbReference>
<protein>
    <submittedName>
        <fullName evidence="3">M12 family metallo-peptidase</fullName>
    </submittedName>
</protein>
<feature type="domain" description="Peptidase M12B" evidence="2">
    <location>
        <begin position="216"/>
        <end position="399"/>
    </location>
</feature>
<sequence length="720" mass="80242">MKSSLVKFLISSLLVLCFFDYANAQENIIYEKIQNKKADKGKFVPLTNLFSKGIDKRYNVKGVKNINDVEFFDYSPKNLESLGENLLLILPLRAGNMNLELIEVPAIFYNFKVVTSDRSEYQRNKKIRHYRGIIQGDKNSIVTISFIDNEVIGLISNKNGNFNLTLNRNTKQYTFIKDTNSVDKSSFNCLMQNKSKQYDAKTLQIRSKTSVNSDRKCVRFYLETEYDIFQDFGNVGDVEAYISAMMNQVSALYENENIETSISEIYIWTTPDPYTGTTTDDLLNQFQNHTNSINGDLGQLLTFRNVGGGKAAGFNGLCNSNVDEKLSVAGIYNFFNQIPAYSWTVMVVTHEFGHLFGSHHTQACVWNWNNTAIDGCASSEGGCSDGPMPTNGGTIMSYCHLLPNIGINFSNGFGSQPGNVIRNSVVYAACLSECFTGEINGKIELCDSEVYSVSNIPAGANITWGTSNMSAVNISGTGNSVTVIRNNSFNGEVVITATISNLPYAQTYVLRKGVQVGVPNVNYSGRVYFNMGIPSNPLNLSPCEYGGRGNFEYLDDLGNSSELTGGYEFEVVNDLNWYFDMSRSPIGDFEINPAFVGTLSVPVRVKNNCGWSLDYFYLDINVPFCSNNHRYTIYPNPVSQELYISSENINIASSKNRFKAKTNNFEVKLLDNKGNQLKKGKTSAVAGNVILDVSSLPDGIYFLHIFEAKEVIKKQIIIKH</sequence>
<proteinExistence type="predicted"/>
<dbReference type="InterPro" id="IPR026444">
    <property type="entry name" value="Secre_tail"/>
</dbReference>
<dbReference type="Pfam" id="PF18962">
    <property type="entry name" value="Por_Secre_tail"/>
    <property type="match status" value="1"/>
</dbReference>
<dbReference type="GO" id="GO:0006508">
    <property type="term" value="P:proteolysis"/>
    <property type="evidence" value="ECO:0007669"/>
    <property type="project" value="InterPro"/>
</dbReference>
<dbReference type="PANTHER" id="PTHR11905">
    <property type="entry name" value="ADAM A DISINTEGRIN AND METALLOPROTEASE DOMAIN"/>
    <property type="match status" value="1"/>
</dbReference>
<gene>
    <name evidence="3" type="ORF">ABEG20_12970</name>
</gene>
<feature type="chain" id="PRO_5043783948" evidence="1">
    <location>
        <begin position="25"/>
        <end position="720"/>
    </location>
</feature>
<evidence type="ECO:0000259" key="2">
    <source>
        <dbReference type="PROSITE" id="PS50215"/>
    </source>
</evidence>
<keyword evidence="1" id="KW-0732">Signal</keyword>
<dbReference type="PANTHER" id="PTHR11905:SF159">
    <property type="entry name" value="ADAM METALLOPROTEASE"/>
    <property type="match status" value="1"/>
</dbReference>
<dbReference type="SUPFAM" id="SSF55486">
    <property type="entry name" value="Metalloproteases ('zincins'), catalytic domain"/>
    <property type="match status" value="1"/>
</dbReference>
<dbReference type="AlphaFoldDB" id="A0AAU7K0T5"/>
<organism evidence="3">
    <name type="scientific">Pedobacter sp. KACC 23697</name>
    <dbReference type="NCBI Taxonomy" id="3149230"/>
    <lineage>
        <taxon>Bacteria</taxon>
        <taxon>Pseudomonadati</taxon>
        <taxon>Bacteroidota</taxon>
        <taxon>Sphingobacteriia</taxon>
        <taxon>Sphingobacteriales</taxon>
        <taxon>Sphingobacteriaceae</taxon>
        <taxon>Pedobacter</taxon>
    </lineage>
</organism>
<accession>A0AAU7K0T5</accession>
<evidence type="ECO:0000313" key="3">
    <source>
        <dbReference type="EMBL" id="XBO46200.1"/>
    </source>
</evidence>
<dbReference type="RefSeq" id="WP_406823764.1">
    <property type="nucleotide sequence ID" value="NZ_CP157485.1"/>
</dbReference>
<name>A0AAU7K0T5_9SPHI</name>
<reference evidence="3" key="1">
    <citation type="submission" date="2024-05" db="EMBL/GenBank/DDBJ databases">
        <authorList>
            <person name="Kim S."/>
            <person name="Heo J."/>
            <person name="Choi H."/>
            <person name="Choi Y."/>
            <person name="Kwon S.-W."/>
            <person name="Kim Y."/>
        </authorList>
    </citation>
    <scope>NUCLEOTIDE SEQUENCE</scope>
    <source>
        <strain evidence="3">KACC 23697</strain>
    </source>
</reference>
<evidence type="ECO:0000256" key="1">
    <source>
        <dbReference type="SAM" id="SignalP"/>
    </source>
</evidence>